<comment type="caution">
    <text evidence="1">The sequence shown here is derived from an EMBL/GenBank/DDBJ whole genome shotgun (WGS) entry which is preliminary data.</text>
</comment>
<dbReference type="OrthoDB" id="10051650at2759"/>
<dbReference type="SUPFAM" id="SSF46938">
    <property type="entry name" value="CRAL/TRIO N-terminal domain"/>
    <property type="match status" value="1"/>
</dbReference>
<evidence type="ECO:0000313" key="2">
    <source>
        <dbReference type="Proteomes" id="UP001107558"/>
    </source>
</evidence>
<proteinExistence type="predicted"/>
<keyword evidence="2" id="KW-1185">Reference proteome</keyword>
<organism evidence="1 2">
    <name type="scientific">Polypedilum vanderplanki</name>
    <name type="common">Sleeping chironomid midge</name>
    <dbReference type="NCBI Taxonomy" id="319348"/>
    <lineage>
        <taxon>Eukaryota</taxon>
        <taxon>Metazoa</taxon>
        <taxon>Ecdysozoa</taxon>
        <taxon>Arthropoda</taxon>
        <taxon>Hexapoda</taxon>
        <taxon>Insecta</taxon>
        <taxon>Pterygota</taxon>
        <taxon>Neoptera</taxon>
        <taxon>Endopterygota</taxon>
        <taxon>Diptera</taxon>
        <taxon>Nematocera</taxon>
        <taxon>Chironomoidea</taxon>
        <taxon>Chironomidae</taxon>
        <taxon>Chironominae</taxon>
        <taxon>Polypedilum</taxon>
        <taxon>Polypedilum</taxon>
    </lineage>
</organism>
<dbReference type="AlphaFoldDB" id="A0A9J6BRV8"/>
<accession>A0A9J6BRV8</accession>
<reference evidence="1" key="1">
    <citation type="submission" date="2021-03" db="EMBL/GenBank/DDBJ databases">
        <title>Chromosome level genome of the anhydrobiotic midge Polypedilum vanderplanki.</title>
        <authorList>
            <person name="Yoshida Y."/>
            <person name="Kikawada T."/>
            <person name="Gusev O."/>
        </authorList>
    </citation>
    <scope>NUCLEOTIDE SEQUENCE</scope>
    <source>
        <strain evidence="1">NIAS01</strain>
        <tissue evidence="1">Whole body or cell culture</tissue>
    </source>
</reference>
<dbReference type="Gene3D" id="1.10.8.20">
    <property type="entry name" value="N-terminal domain of phosphatidylinositol transfer protein sec14p"/>
    <property type="match status" value="1"/>
</dbReference>
<dbReference type="Proteomes" id="UP001107558">
    <property type="component" value="Chromosome 3"/>
</dbReference>
<dbReference type="InterPro" id="IPR036273">
    <property type="entry name" value="CRAL/TRIO_N_dom_sf"/>
</dbReference>
<dbReference type="EMBL" id="JADBJN010000003">
    <property type="protein sequence ID" value="KAG5672617.1"/>
    <property type="molecule type" value="Genomic_DNA"/>
</dbReference>
<gene>
    <name evidence="1" type="ORF">PVAND_002732</name>
</gene>
<protein>
    <submittedName>
        <fullName evidence="1">Uncharacterized protein</fullName>
    </submittedName>
</protein>
<evidence type="ECO:0000313" key="1">
    <source>
        <dbReference type="EMBL" id="KAG5672617.1"/>
    </source>
</evidence>
<name>A0A9J6BRV8_POLVA</name>
<sequence length="102" mass="11612">MDYDYSSDQSKAIKQFIDLLNSSSTQQAQRKVSSTTAIQYLFARKFDVPKAVALFEANNLIRQREGLFGFNTSADPLRTELETGKFTILVSRKKKISENNLQ</sequence>